<reference evidence="2" key="1">
    <citation type="submission" date="2022-11" db="UniProtKB">
        <authorList>
            <consortium name="WormBaseParasite"/>
        </authorList>
    </citation>
    <scope>IDENTIFICATION</scope>
</reference>
<accession>A0A915JXR1</accession>
<dbReference type="WBParaSite" id="nRc.2.0.1.t31236-RA">
    <property type="protein sequence ID" value="nRc.2.0.1.t31236-RA"/>
    <property type="gene ID" value="nRc.2.0.1.g31236"/>
</dbReference>
<name>A0A915JXR1_ROMCU</name>
<protein>
    <submittedName>
        <fullName evidence="2">Uncharacterized protein</fullName>
    </submittedName>
</protein>
<organism evidence="1 2">
    <name type="scientific">Romanomermis culicivorax</name>
    <name type="common">Nematode worm</name>
    <dbReference type="NCBI Taxonomy" id="13658"/>
    <lineage>
        <taxon>Eukaryota</taxon>
        <taxon>Metazoa</taxon>
        <taxon>Ecdysozoa</taxon>
        <taxon>Nematoda</taxon>
        <taxon>Enoplea</taxon>
        <taxon>Dorylaimia</taxon>
        <taxon>Mermithida</taxon>
        <taxon>Mermithoidea</taxon>
        <taxon>Mermithidae</taxon>
        <taxon>Romanomermis</taxon>
    </lineage>
</organism>
<proteinExistence type="predicted"/>
<dbReference type="Proteomes" id="UP000887565">
    <property type="component" value="Unplaced"/>
</dbReference>
<sequence>MIPNVDFRYATFCLVRHFKKLGFKLVIFHQSTSTLDYEGLTRLGEILKFRKFSGATAGINGLRLKGGMSAAEFFATSILRFSKPKA</sequence>
<evidence type="ECO:0000313" key="2">
    <source>
        <dbReference type="WBParaSite" id="nRc.2.0.1.t31236-RA"/>
    </source>
</evidence>
<dbReference type="AlphaFoldDB" id="A0A915JXR1"/>
<keyword evidence="1" id="KW-1185">Reference proteome</keyword>
<evidence type="ECO:0000313" key="1">
    <source>
        <dbReference type="Proteomes" id="UP000887565"/>
    </source>
</evidence>